<evidence type="ECO:0000313" key="7">
    <source>
        <dbReference type="RefSeq" id="XP_014469516.1"/>
    </source>
</evidence>
<dbReference type="AlphaFoldDB" id="A0A6P3WUH8"/>
<dbReference type="RefSeq" id="XP_014469516.1">
    <property type="nucleotide sequence ID" value="XM_014614030.1"/>
</dbReference>
<dbReference type="KEGG" id="dqu:106741747"/>
<dbReference type="Pfam" id="PF01395">
    <property type="entry name" value="PBP_GOBP"/>
    <property type="match status" value="1"/>
</dbReference>
<organism evidence="6 8">
    <name type="scientific">Dinoponera quadriceps</name>
    <name type="common">South American ant</name>
    <dbReference type="NCBI Taxonomy" id="609295"/>
    <lineage>
        <taxon>Eukaryota</taxon>
        <taxon>Metazoa</taxon>
        <taxon>Ecdysozoa</taxon>
        <taxon>Arthropoda</taxon>
        <taxon>Hexapoda</taxon>
        <taxon>Insecta</taxon>
        <taxon>Pterygota</taxon>
        <taxon>Neoptera</taxon>
        <taxon>Endopterygota</taxon>
        <taxon>Hymenoptera</taxon>
        <taxon>Apocrita</taxon>
        <taxon>Aculeata</taxon>
        <taxon>Formicoidea</taxon>
        <taxon>Formicidae</taxon>
        <taxon>Ponerinae</taxon>
        <taxon>Ponerini</taxon>
        <taxon>Dinoponera</taxon>
    </lineage>
</organism>
<keyword evidence="6" id="KW-1185">Reference proteome</keyword>
<comment type="subcellular location">
    <subcellularLocation>
        <location evidence="1">Secreted</location>
    </subcellularLocation>
</comment>
<dbReference type="CTD" id="37267"/>
<dbReference type="CDD" id="cd23992">
    <property type="entry name" value="PBP_GOBP"/>
    <property type="match status" value="1"/>
</dbReference>
<evidence type="ECO:0000313" key="6">
    <source>
        <dbReference type="Proteomes" id="UP000515204"/>
    </source>
</evidence>
<comment type="similarity">
    <text evidence="2">Belongs to the PBP/GOBP family.</text>
</comment>
<name>A0A6P3WUH8_DINQU</name>
<evidence type="ECO:0000256" key="2">
    <source>
        <dbReference type="ARBA" id="ARBA00008098"/>
    </source>
</evidence>
<feature type="chain" id="PRO_5044646685" evidence="5">
    <location>
        <begin position="18"/>
        <end position="132"/>
    </location>
</feature>
<accession>A0A6P3WUH8</accession>
<proteinExistence type="inferred from homology"/>
<dbReference type="FunFam" id="1.10.238.20:FF:000001">
    <property type="entry name" value="General odorant-binding protein lush"/>
    <property type="match status" value="1"/>
</dbReference>
<dbReference type="GO" id="GO:0005615">
    <property type="term" value="C:extracellular space"/>
    <property type="evidence" value="ECO:0007669"/>
    <property type="project" value="TreeGrafter"/>
</dbReference>
<dbReference type="GeneID" id="106741747"/>
<keyword evidence="3" id="KW-0964">Secreted</keyword>
<dbReference type="SMART" id="SM00708">
    <property type="entry name" value="PhBP"/>
    <property type="match status" value="1"/>
</dbReference>
<keyword evidence="4 5" id="KW-0732">Signal</keyword>
<feature type="signal peptide" evidence="5">
    <location>
        <begin position="1"/>
        <end position="17"/>
    </location>
</feature>
<dbReference type="RefSeq" id="XP_014469517.1">
    <property type="nucleotide sequence ID" value="XM_014614031.1"/>
</dbReference>
<evidence type="ECO:0000256" key="4">
    <source>
        <dbReference type="ARBA" id="ARBA00022729"/>
    </source>
</evidence>
<dbReference type="OrthoDB" id="7665616at2759"/>
<dbReference type="GO" id="GO:0005549">
    <property type="term" value="F:odorant binding"/>
    <property type="evidence" value="ECO:0007669"/>
    <property type="project" value="InterPro"/>
</dbReference>
<dbReference type="GO" id="GO:0007608">
    <property type="term" value="P:sensory perception of smell"/>
    <property type="evidence" value="ECO:0007669"/>
    <property type="project" value="TreeGrafter"/>
</dbReference>
<reference evidence="7 8" key="1">
    <citation type="submission" date="2025-04" db="UniProtKB">
        <authorList>
            <consortium name="RefSeq"/>
        </authorList>
    </citation>
    <scope>IDENTIFICATION</scope>
</reference>
<evidence type="ECO:0000256" key="1">
    <source>
        <dbReference type="ARBA" id="ARBA00004613"/>
    </source>
</evidence>
<evidence type="ECO:0000256" key="3">
    <source>
        <dbReference type="ARBA" id="ARBA00022525"/>
    </source>
</evidence>
<dbReference type="Proteomes" id="UP000515204">
    <property type="component" value="Unplaced"/>
</dbReference>
<dbReference type="PANTHER" id="PTHR11857">
    <property type="entry name" value="ODORANT BINDING PROTEIN-RELATED"/>
    <property type="match status" value="1"/>
</dbReference>
<dbReference type="InterPro" id="IPR036728">
    <property type="entry name" value="PBP_GOBP_sf"/>
</dbReference>
<dbReference type="Gene3D" id="1.10.238.20">
    <property type="entry name" value="Pheromone/general odorant binding protein domain"/>
    <property type="match status" value="1"/>
</dbReference>
<protein>
    <submittedName>
        <fullName evidence="7">Uncharacterized protein LOC106741747 isoform X1</fullName>
    </submittedName>
    <submittedName>
        <fullName evidence="8">Uncharacterized protein LOC106741747 isoform X2</fullName>
    </submittedName>
</protein>
<dbReference type="InterPro" id="IPR006170">
    <property type="entry name" value="PBP/GOBP"/>
</dbReference>
<evidence type="ECO:0000313" key="8">
    <source>
        <dbReference type="RefSeq" id="XP_014469517.1"/>
    </source>
</evidence>
<evidence type="ECO:0000256" key="5">
    <source>
        <dbReference type="SAM" id="SignalP"/>
    </source>
</evidence>
<dbReference type="PANTHER" id="PTHR11857:SF43">
    <property type="entry name" value="GEO07291P1-RELATED"/>
    <property type="match status" value="1"/>
</dbReference>
<dbReference type="SUPFAM" id="SSF47565">
    <property type="entry name" value="Insect pheromone/odorant-binding proteins"/>
    <property type="match status" value="1"/>
</dbReference>
<gene>
    <name evidence="7 8" type="primary">LOC106741747</name>
</gene>
<sequence length="132" mass="14323">MKIIAVILAVSFVAVLGELTNEQKEKVKVYEERCISESGVDPNVVKNAKEGTADESDEKLACFTTCMFKKFGIMKENGDIDVEVARTKIPPGVSQEDADRVINNCQGITGTGCRKGANLAKCIMENKPSVSH</sequence>